<sequence>MNYIKMRDLRIDGDNYLMQVKIKDYLDISRHILKKNEFQRRRVRAAKSVYSLLKEDLIKGCVIPPISLALNKTSETFESQLNDGISGALLTNVDNLLILDGLQRTYSLIDIEKDLQAEYGLESSEIENFYNHQIRLEIYSGLNKIGILYRMLTLNTGQTPMSLRQQVEMLYLDYADIDIDGIEIVKESESRSATQYHQYNFKEIVEGFNSYIERNELPIARQDILDNIKGLEKLAHENSGEDIFKEYLESLHHFIDKLNNLTNGYELDSEYYDISFGASTTKIFKRSQSFTGFGAAIGKLKDNGSVSGLSDVIPLIDQLNLSADDSEELLSKLNDNFNWIKDHSSKIGNAQRNYLHFFYRELFNQDSESYLDLLKSATTAFNRYNSLYN</sequence>
<protein>
    <recommendedName>
        <fullName evidence="3">DUF262 domain-containing protein</fullName>
    </recommendedName>
</protein>
<dbReference type="HOGENOM" id="CLU_059345_0_0_6"/>
<gene>
    <name evidence="1" type="ordered locus">VF_A0651</name>
</gene>
<dbReference type="KEGG" id="vfi:VF_A0651"/>
<name>Q5DZS5_ALIF1</name>
<keyword evidence="2" id="KW-1185">Reference proteome</keyword>
<dbReference type="RefSeq" id="WP_011263489.1">
    <property type="nucleotide sequence ID" value="NC_006841.2"/>
</dbReference>
<evidence type="ECO:0008006" key="3">
    <source>
        <dbReference type="Google" id="ProtNLM"/>
    </source>
</evidence>
<dbReference type="AlphaFoldDB" id="Q5DZS5"/>
<reference evidence="1 2" key="1">
    <citation type="journal article" date="2005" name="Proc. Natl. Acad. Sci. U.S.A.">
        <title>Complete genome sequence of Vibrio fischeri: a symbiotic bacterium with pathogenic congeners.</title>
        <authorList>
            <person name="Ruby E.G."/>
            <person name="Urbanowski M."/>
            <person name="Campbell J."/>
            <person name="Dunn A."/>
            <person name="Faini M."/>
            <person name="Gunsalus R."/>
            <person name="Lostroh P."/>
            <person name="Lupp C."/>
            <person name="McCann J."/>
            <person name="Millikan D."/>
            <person name="Schaefer A."/>
            <person name="Stabb E."/>
            <person name="Stevens A."/>
            <person name="Visick K."/>
            <person name="Whistler C."/>
            <person name="Greenberg E.P."/>
        </authorList>
    </citation>
    <scope>NUCLEOTIDE SEQUENCE [LARGE SCALE GENOMIC DNA]</scope>
    <source>
        <strain evidence="2">ATCC 700601 / ES114</strain>
    </source>
</reference>
<dbReference type="PATRIC" id="fig|312309.11.peg.3254"/>
<evidence type="ECO:0000313" key="1">
    <source>
        <dbReference type="EMBL" id="AAW87721.1"/>
    </source>
</evidence>
<dbReference type="EnsemblBacteria" id="AAW87721">
    <property type="protein sequence ID" value="AAW87721"/>
    <property type="gene ID" value="VF_A0651"/>
</dbReference>
<proteinExistence type="predicted"/>
<dbReference type="OrthoDB" id="5077820at2"/>
<reference evidence="1 2" key="2">
    <citation type="journal article" date="2008" name="BMC Genomics">
        <title>Comparative genomics-based investigation of resequencing targets in Vibrio fischeri: focus on point miscalls and artefactual expansions.</title>
        <authorList>
            <person name="Mandel M.J."/>
            <person name="Stabb E.V."/>
            <person name="Ruby E.G."/>
        </authorList>
    </citation>
    <scope>NUCLEOTIDE SEQUENCE [LARGE SCALE GENOMIC DNA]</scope>
    <source>
        <strain evidence="2">ATCC 700601 / ES114</strain>
    </source>
</reference>
<organism evidence="1 2">
    <name type="scientific">Aliivibrio fischeri (strain ATCC 700601 / ES114)</name>
    <name type="common">Vibrio fischeri</name>
    <dbReference type="NCBI Taxonomy" id="312309"/>
    <lineage>
        <taxon>Bacteria</taxon>
        <taxon>Pseudomonadati</taxon>
        <taxon>Pseudomonadota</taxon>
        <taxon>Gammaproteobacteria</taxon>
        <taxon>Vibrionales</taxon>
        <taxon>Vibrionaceae</taxon>
        <taxon>Aliivibrio</taxon>
    </lineage>
</organism>
<dbReference type="Proteomes" id="UP000000537">
    <property type="component" value="Chromosome II"/>
</dbReference>
<accession>Q5DZS5</accession>
<dbReference type="GeneID" id="54165972"/>
<dbReference type="eggNOG" id="ENOG502ZC07">
    <property type="taxonomic scope" value="Bacteria"/>
</dbReference>
<dbReference type="EMBL" id="CP000021">
    <property type="protein sequence ID" value="AAW87721.1"/>
    <property type="molecule type" value="Genomic_DNA"/>
</dbReference>
<evidence type="ECO:0000313" key="2">
    <source>
        <dbReference type="Proteomes" id="UP000000537"/>
    </source>
</evidence>